<dbReference type="NCBIfam" id="NF033788">
    <property type="entry name" value="HTH_metalloreg"/>
    <property type="match status" value="1"/>
</dbReference>
<sequence>MENYPPPLDSVFHALADPTRRAVVQRLGQGPATVSDLAKPFPMGLPAFLKHLGVLESAGLIDTQKAGRTRTCTLQQARLAQAGSWFDDQRALWASRYDNLDTLLSALGGHGHDH</sequence>
<dbReference type="KEGG" id="nsm:JO391_14565"/>
<evidence type="ECO:0000313" key="2">
    <source>
        <dbReference type="EMBL" id="QYZ68960.1"/>
    </source>
</evidence>
<dbReference type="InterPro" id="IPR011991">
    <property type="entry name" value="ArsR-like_HTH"/>
</dbReference>
<dbReference type="AlphaFoldDB" id="A0A8G0ZT42"/>
<gene>
    <name evidence="2" type="ORF">JO391_14565</name>
</gene>
<dbReference type="InterPro" id="IPR001845">
    <property type="entry name" value="HTH_ArsR_DNA-bd_dom"/>
</dbReference>
<dbReference type="SUPFAM" id="SSF46785">
    <property type="entry name" value="Winged helix' DNA-binding domain"/>
    <property type="match status" value="1"/>
</dbReference>
<dbReference type="Pfam" id="PF12840">
    <property type="entry name" value="HTH_20"/>
    <property type="match status" value="1"/>
</dbReference>
<dbReference type="Gene3D" id="1.10.10.10">
    <property type="entry name" value="Winged helix-like DNA-binding domain superfamily/Winged helix DNA-binding domain"/>
    <property type="match status" value="1"/>
</dbReference>
<organism evidence="2 3">
    <name type="scientific">Neotabrizicola shimadae</name>
    <dbReference type="NCBI Taxonomy" id="2807096"/>
    <lineage>
        <taxon>Bacteria</taxon>
        <taxon>Pseudomonadati</taxon>
        <taxon>Pseudomonadota</taxon>
        <taxon>Alphaproteobacteria</taxon>
        <taxon>Rhodobacterales</taxon>
        <taxon>Paracoccaceae</taxon>
        <taxon>Neotabrizicola</taxon>
    </lineage>
</organism>
<dbReference type="GO" id="GO:0003700">
    <property type="term" value="F:DNA-binding transcription factor activity"/>
    <property type="evidence" value="ECO:0007669"/>
    <property type="project" value="InterPro"/>
</dbReference>
<dbReference type="EMBL" id="CP069370">
    <property type="protein sequence ID" value="QYZ68960.1"/>
    <property type="molecule type" value="Genomic_DNA"/>
</dbReference>
<dbReference type="InterPro" id="IPR036388">
    <property type="entry name" value="WH-like_DNA-bd_sf"/>
</dbReference>
<dbReference type="InterPro" id="IPR036390">
    <property type="entry name" value="WH_DNA-bd_sf"/>
</dbReference>
<dbReference type="CDD" id="cd00090">
    <property type="entry name" value="HTH_ARSR"/>
    <property type="match status" value="1"/>
</dbReference>
<dbReference type="PRINTS" id="PR00778">
    <property type="entry name" value="HTHARSR"/>
</dbReference>
<reference evidence="2" key="1">
    <citation type="submission" date="2021-02" db="EMBL/GenBank/DDBJ databases">
        <title>Rhodobacter shimadae sp. nov., an aerobic anoxygenic phototrophic bacterium isolated from a hot spring.</title>
        <authorList>
            <person name="Muramatsu S."/>
            <person name="Haruta S."/>
            <person name="Hirose S."/>
            <person name="Hanada S."/>
        </authorList>
    </citation>
    <scope>NUCLEOTIDE SEQUENCE</scope>
    <source>
        <strain evidence="2">N10</strain>
    </source>
</reference>
<dbReference type="PANTHER" id="PTHR38600:SF2">
    <property type="entry name" value="SLL0088 PROTEIN"/>
    <property type="match status" value="1"/>
</dbReference>
<dbReference type="RefSeq" id="WP_220661180.1">
    <property type="nucleotide sequence ID" value="NZ_CP069370.1"/>
</dbReference>
<evidence type="ECO:0000259" key="1">
    <source>
        <dbReference type="PROSITE" id="PS50987"/>
    </source>
</evidence>
<name>A0A8G0ZT42_9RHOB</name>
<keyword evidence="3" id="KW-1185">Reference proteome</keyword>
<dbReference type="PANTHER" id="PTHR38600">
    <property type="entry name" value="TRANSCRIPTIONAL REGULATORY PROTEIN"/>
    <property type="match status" value="1"/>
</dbReference>
<protein>
    <submittedName>
        <fullName evidence="2">Helix-turn-helix transcriptional regulator</fullName>
    </submittedName>
</protein>
<feature type="domain" description="HTH arsR-type" evidence="1">
    <location>
        <begin position="1"/>
        <end position="94"/>
    </location>
</feature>
<dbReference type="SMART" id="SM00418">
    <property type="entry name" value="HTH_ARSR"/>
    <property type="match status" value="1"/>
</dbReference>
<evidence type="ECO:0000313" key="3">
    <source>
        <dbReference type="Proteomes" id="UP000826300"/>
    </source>
</evidence>
<proteinExistence type="predicted"/>
<accession>A0A8G0ZT42</accession>
<dbReference type="PROSITE" id="PS50987">
    <property type="entry name" value="HTH_ARSR_2"/>
    <property type="match status" value="1"/>
</dbReference>
<dbReference type="Proteomes" id="UP000826300">
    <property type="component" value="Chromosome"/>
</dbReference>